<reference evidence="7" key="1">
    <citation type="submission" date="2016-10" db="EMBL/GenBank/DDBJ databases">
        <authorList>
            <person name="de Groot N.N."/>
        </authorList>
    </citation>
    <scope>NUCLEOTIDE SEQUENCE</scope>
</reference>
<name>A0A1W1EIA3_9ZZZZ</name>
<dbReference type="GO" id="GO:0015920">
    <property type="term" value="P:lipopolysaccharide transport"/>
    <property type="evidence" value="ECO:0007669"/>
    <property type="project" value="TreeGrafter"/>
</dbReference>
<feature type="transmembrane region" description="Helical" evidence="6">
    <location>
        <begin position="288"/>
        <end position="307"/>
    </location>
</feature>
<dbReference type="InterPro" id="IPR005495">
    <property type="entry name" value="LptG/LptF_permease"/>
</dbReference>
<feature type="transmembrane region" description="Helical" evidence="6">
    <location>
        <begin position="313"/>
        <end position="330"/>
    </location>
</feature>
<proteinExistence type="predicted"/>
<keyword evidence="2" id="KW-1003">Cell membrane</keyword>
<keyword evidence="5 6" id="KW-0472">Membrane</keyword>
<evidence type="ECO:0000256" key="6">
    <source>
        <dbReference type="SAM" id="Phobius"/>
    </source>
</evidence>
<evidence type="ECO:0000256" key="2">
    <source>
        <dbReference type="ARBA" id="ARBA00022475"/>
    </source>
</evidence>
<evidence type="ECO:0000256" key="1">
    <source>
        <dbReference type="ARBA" id="ARBA00004651"/>
    </source>
</evidence>
<sequence>MGKIRWYILSNFFKTFLSLFIPLFLIISLVYVVKIATLTTEIEISFSELIEIFSYFIPIILFYTMPISFMASVSSMFFRLSSDNELVALFSLGIRSSYIIKIIAYLATLLSIFLLFLSIFIVPQSKSMFASFKETKLSQARVNIVPNQLGQKFGNFYIYIKSKENKLLTDVVIFNASKQGEQIFIAPKGEIRDNNGLFSLLLNSGRGYTYNDNRLKEIDYESMEIFDYINYKNISFSNALDYWSQAQHSNNIRGRLLFFIFTSLMPILSLYIIVSFSIINSRYQKNRLFLVIFSVSIIYYLTAILIKQNANETLFILSILISIILSFYLFRRKIASFY</sequence>
<dbReference type="GO" id="GO:0043190">
    <property type="term" value="C:ATP-binding cassette (ABC) transporter complex"/>
    <property type="evidence" value="ECO:0007669"/>
    <property type="project" value="TreeGrafter"/>
</dbReference>
<evidence type="ECO:0000256" key="5">
    <source>
        <dbReference type="ARBA" id="ARBA00023136"/>
    </source>
</evidence>
<gene>
    <name evidence="7" type="ORF">MNB_SV-15-108</name>
</gene>
<protein>
    <submittedName>
        <fullName evidence="7">Predicted permease YjgP/YjgQ family</fullName>
    </submittedName>
</protein>
<evidence type="ECO:0000256" key="4">
    <source>
        <dbReference type="ARBA" id="ARBA00022989"/>
    </source>
</evidence>
<accession>A0A1W1EIA3</accession>
<comment type="subcellular location">
    <subcellularLocation>
        <location evidence="1">Cell membrane</location>
        <topology evidence="1">Multi-pass membrane protein</topology>
    </subcellularLocation>
</comment>
<feature type="transmembrane region" description="Helical" evidence="6">
    <location>
        <begin position="52"/>
        <end position="78"/>
    </location>
</feature>
<organism evidence="7">
    <name type="scientific">hydrothermal vent metagenome</name>
    <dbReference type="NCBI Taxonomy" id="652676"/>
    <lineage>
        <taxon>unclassified sequences</taxon>
        <taxon>metagenomes</taxon>
        <taxon>ecological metagenomes</taxon>
    </lineage>
</organism>
<dbReference type="Pfam" id="PF03739">
    <property type="entry name" value="LptF_LptG"/>
    <property type="match status" value="1"/>
</dbReference>
<keyword evidence="3 6" id="KW-0812">Transmembrane</keyword>
<dbReference type="PANTHER" id="PTHR33529:SF7">
    <property type="entry name" value="LIPOPOLYSACCHARIDE EXPORT SYSTEM PERMEASE PROTEIN LPTF"/>
    <property type="match status" value="1"/>
</dbReference>
<dbReference type="AlphaFoldDB" id="A0A1W1EIA3"/>
<dbReference type="PANTHER" id="PTHR33529">
    <property type="entry name" value="SLR0882 PROTEIN-RELATED"/>
    <property type="match status" value="1"/>
</dbReference>
<feature type="transmembrane region" description="Helical" evidence="6">
    <location>
        <begin position="98"/>
        <end position="122"/>
    </location>
</feature>
<feature type="transmembrane region" description="Helical" evidence="6">
    <location>
        <begin position="12"/>
        <end position="32"/>
    </location>
</feature>
<evidence type="ECO:0000256" key="3">
    <source>
        <dbReference type="ARBA" id="ARBA00022692"/>
    </source>
</evidence>
<evidence type="ECO:0000313" key="7">
    <source>
        <dbReference type="EMBL" id="SHO80589.1"/>
    </source>
</evidence>
<dbReference type="EMBL" id="FRYL01000012">
    <property type="protein sequence ID" value="SHO80589.1"/>
    <property type="molecule type" value="Genomic_DNA"/>
</dbReference>
<feature type="transmembrane region" description="Helical" evidence="6">
    <location>
        <begin position="256"/>
        <end position="276"/>
    </location>
</feature>
<keyword evidence="4 6" id="KW-1133">Transmembrane helix</keyword>